<dbReference type="SMART" id="SM00474">
    <property type="entry name" value="35EXOc"/>
    <property type="match status" value="1"/>
</dbReference>
<evidence type="ECO:0000256" key="1">
    <source>
        <dbReference type="PROSITE-ProRule" id="PRU00723"/>
    </source>
</evidence>
<dbReference type="InterPro" id="IPR036397">
    <property type="entry name" value="RNaseH_sf"/>
</dbReference>
<proteinExistence type="predicted"/>
<keyword evidence="1" id="KW-0863">Zinc-finger</keyword>
<dbReference type="GO" id="GO:0008408">
    <property type="term" value="F:3'-5' exonuclease activity"/>
    <property type="evidence" value="ECO:0007669"/>
    <property type="project" value="InterPro"/>
</dbReference>
<dbReference type="Gene3D" id="3.30.420.10">
    <property type="entry name" value="Ribonuclease H-like superfamily/Ribonuclease H"/>
    <property type="match status" value="1"/>
</dbReference>
<feature type="domain" description="C3H1-type" evidence="2">
    <location>
        <begin position="76"/>
        <end position="98"/>
    </location>
</feature>
<evidence type="ECO:0000313" key="4">
    <source>
        <dbReference type="Proteomes" id="UP001515480"/>
    </source>
</evidence>
<dbReference type="AlphaFoldDB" id="A0AB34IJ03"/>
<keyword evidence="1" id="KW-0479">Metal-binding</keyword>
<keyword evidence="4" id="KW-1185">Reference proteome</keyword>
<keyword evidence="1" id="KW-0862">Zinc</keyword>
<dbReference type="Gene3D" id="2.40.50.140">
    <property type="entry name" value="Nucleic acid-binding proteins"/>
    <property type="match status" value="1"/>
</dbReference>
<evidence type="ECO:0000259" key="2">
    <source>
        <dbReference type="PROSITE" id="PS50103"/>
    </source>
</evidence>
<feature type="zinc finger region" description="C3H1-type" evidence="1">
    <location>
        <begin position="76"/>
        <end position="98"/>
    </location>
</feature>
<gene>
    <name evidence="3" type="ORF">AB1Y20_012838</name>
</gene>
<organism evidence="3 4">
    <name type="scientific">Prymnesium parvum</name>
    <name type="common">Toxic golden alga</name>
    <dbReference type="NCBI Taxonomy" id="97485"/>
    <lineage>
        <taxon>Eukaryota</taxon>
        <taxon>Haptista</taxon>
        <taxon>Haptophyta</taxon>
        <taxon>Prymnesiophyceae</taxon>
        <taxon>Prymnesiales</taxon>
        <taxon>Prymnesiaceae</taxon>
        <taxon>Prymnesium</taxon>
    </lineage>
</organism>
<protein>
    <recommendedName>
        <fullName evidence="2">C3H1-type domain-containing protein</fullName>
    </recommendedName>
</protein>
<dbReference type="SUPFAM" id="SSF50249">
    <property type="entry name" value="Nucleic acid-binding proteins"/>
    <property type="match status" value="1"/>
</dbReference>
<dbReference type="PANTHER" id="PTHR43040:SF1">
    <property type="entry name" value="RIBONUCLEASE D"/>
    <property type="match status" value="1"/>
</dbReference>
<dbReference type="InterPro" id="IPR012340">
    <property type="entry name" value="NA-bd_OB-fold"/>
</dbReference>
<sequence>MAEREEGVVLKWCLKEGRNGGYGFIERSDGSQIFCHRNAIRRGDALQEHTLVSFRTVPNPSKGRHCLQAADVEGGVCFAFLHATCPRQSGCPFSHTPPPPPPAPPPLDELVASIHASRGHSPPLFVDTLSECEAQCARLAREGEVAVDFEGVDLGRGGELLLAQLASPTPPAVILDIAKLQAAAFEEGGLRALLESPRVLKLVYDGRADADALYHLYGVRLLNVCDCQILFTLHLDGFGRTTHLPGLGRALAARGDAGSRELTQLKSAVGRLFIPDKGGSYEVWRERPLRAALLEYAACDVCALHDFKRLWGGLIDAAEMRRLAERRIRTTIEGDGAKGQHMSERDF</sequence>
<dbReference type="GO" id="GO:0003676">
    <property type="term" value="F:nucleic acid binding"/>
    <property type="evidence" value="ECO:0007669"/>
    <property type="project" value="InterPro"/>
</dbReference>
<name>A0AB34IJ03_PRYPA</name>
<dbReference type="GO" id="GO:0006139">
    <property type="term" value="P:nucleobase-containing compound metabolic process"/>
    <property type="evidence" value="ECO:0007669"/>
    <property type="project" value="InterPro"/>
</dbReference>
<dbReference type="InterPro" id="IPR000571">
    <property type="entry name" value="Znf_CCCH"/>
</dbReference>
<comment type="caution">
    <text evidence="3">The sequence shown here is derived from an EMBL/GenBank/DDBJ whole genome shotgun (WGS) entry which is preliminary data.</text>
</comment>
<dbReference type="Pfam" id="PF01612">
    <property type="entry name" value="DNA_pol_A_exo1"/>
    <property type="match status" value="1"/>
</dbReference>
<dbReference type="Proteomes" id="UP001515480">
    <property type="component" value="Unassembled WGS sequence"/>
</dbReference>
<dbReference type="EMBL" id="JBGBPQ010000024">
    <property type="protein sequence ID" value="KAL1500169.1"/>
    <property type="molecule type" value="Genomic_DNA"/>
</dbReference>
<dbReference type="SUPFAM" id="SSF53098">
    <property type="entry name" value="Ribonuclease H-like"/>
    <property type="match status" value="1"/>
</dbReference>
<dbReference type="InterPro" id="IPR012337">
    <property type="entry name" value="RNaseH-like_sf"/>
</dbReference>
<reference evidence="3 4" key="1">
    <citation type="journal article" date="2024" name="Science">
        <title>Giant polyketide synthase enzymes in the biosynthesis of giant marine polyether toxins.</title>
        <authorList>
            <person name="Fallon T.R."/>
            <person name="Shende V.V."/>
            <person name="Wierzbicki I.H."/>
            <person name="Pendleton A.L."/>
            <person name="Watervoot N.F."/>
            <person name="Auber R.P."/>
            <person name="Gonzalez D.J."/>
            <person name="Wisecaver J.H."/>
            <person name="Moore B.S."/>
        </authorList>
    </citation>
    <scope>NUCLEOTIDE SEQUENCE [LARGE SCALE GENOMIC DNA]</scope>
    <source>
        <strain evidence="3 4">12B1</strain>
    </source>
</reference>
<dbReference type="PROSITE" id="PS50103">
    <property type="entry name" value="ZF_C3H1"/>
    <property type="match status" value="1"/>
</dbReference>
<dbReference type="PANTHER" id="PTHR43040">
    <property type="entry name" value="RIBONUCLEASE D"/>
    <property type="match status" value="1"/>
</dbReference>
<evidence type="ECO:0000313" key="3">
    <source>
        <dbReference type="EMBL" id="KAL1500169.1"/>
    </source>
</evidence>
<dbReference type="GO" id="GO:0008270">
    <property type="term" value="F:zinc ion binding"/>
    <property type="evidence" value="ECO:0007669"/>
    <property type="project" value="UniProtKB-KW"/>
</dbReference>
<dbReference type="InterPro" id="IPR002562">
    <property type="entry name" value="3'-5'_exonuclease_dom"/>
</dbReference>
<accession>A0AB34IJ03</accession>